<dbReference type="SMART" id="SM00387">
    <property type="entry name" value="HATPase_c"/>
    <property type="match status" value="1"/>
</dbReference>
<evidence type="ECO:0000256" key="6">
    <source>
        <dbReference type="ARBA" id="ARBA00023012"/>
    </source>
</evidence>
<protein>
    <recommendedName>
        <fullName evidence="2">histidine kinase</fullName>
        <ecNumber evidence="2">2.7.13.3</ecNumber>
    </recommendedName>
</protein>
<evidence type="ECO:0000256" key="5">
    <source>
        <dbReference type="ARBA" id="ARBA00022777"/>
    </source>
</evidence>
<dbReference type="SMART" id="SM00388">
    <property type="entry name" value="HisKA"/>
    <property type="match status" value="1"/>
</dbReference>
<reference evidence="8" key="1">
    <citation type="submission" date="2021-01" db="EMBL/GenBank/DDBJ databases">
        <title>Genome sequence of strain Noviherbaspirillum sp. DKR-6.</title>
        <authorList>
            <person name="Chaudhary D.K."/>
        </authorList>
    </citation>
    <scope>NUCLEOTIDE SEQUENCE</scope>
    <source>
        <strain evidence="8">DKR-6</strain>
    </source>
</reference>
<evidence type="ECO:0000313" key="8">
    <source>
        <dbReference type="EMBL" id="MBK4739344.1"/>
    </source>
</evidence>
<comment type="catalytic activity">
    <reaction evidence="1">
        <text>ATP + protein L-histidine = ADP + protein N-phospho-L-histidine.</text>
        <dbReference type="EC" id="2.7.13.3"/>
    </reaction>
</comment>
<dbReference type="GO" id="GO:0000155">
    <property type="term" value="F:phosphorelay sensor kinase activity"/>
    <property type="evidence" value="ECO:0007669"/>
    <property type="project" value="InterPro"/>
</dbReference>
<keyword evidence="5 8" id="KW-0418">Kinase</keyword>
<dbReference type="AlphaFoldDB" id="A0A934WAM0"/>
<dbReference type="PANTHER" id="PTHR43711:SF1">
    <property type="entry name" value="HISTIDINE KINASE 1"/>
    <property type="match status" value="1"/>
</dbReference>
<dbReference type="PRINTS" id="PR00344">
    <property type="entry name" value="BCTRLSENSOR"/>
</dbReference>
<dbReference type="InterPro" id="IPR050736">
    <property type="entry name" value="Sensor_HK_Regulatory"/>
</dbReference>
<dbReference type="CDD" id="cd00082">
    <property type="entry name" value="HisKA"/>
    <property type="match status" value="1"/>
</dbReference>
<dbReference type="RefSeq" id="WP_200598710.1">
    <property type="nucleotide sequence ID" value="NZ_JAEPBG010000051.1"/>
</dbReference>
<keyword evidence="3" id="KW-0597">Phosphoprotein</keyword>
<proteinExistence type="predicted"/>
<sequence>MRLSNFITENLEAILQEWEDFARSIHPTSATADTVELRDHAADMLKVIAADLVTEQTEQQSIDKSRGKTAQVEGESMAETHAVTRLKAGFSVEQLVAEYRALRASVLRLWQQRTITTPAFEITDMIRFNEAIDQALAESVARYAQMMQGSQHLFLAILGHDVRSPLSAINVGAHVLLLDETSSAKQTKVASRILSSAERLGSIVNDLLDFAASNSGEGIPVKPTSTDLTTVCADVVEEMRTIHADRTISLNLSGNLRGHIDRARIGQALSNLVGNALQHGMAETPVTVTVQGRPDEITLAVHNEGKAIPPVTQQTLFDPIKRRALHPTQDHQGRVRNLGLGLYIANEIAEAHGGSITVVSTEKNGTTFTIHLPRPPR</sequence>
<evidence type="ECO:0000256" key="2">
    <source>
        <dbReference type="ARBA" id="ARBA00012438"/>
    </source>
</evidence>
<accession>A0A934WAM0</accession>
<evidence type="ECO:0000256" key="1">
    <source>
        <dbReference type="ARBA" id="ARBA00000085"/>
    </source>
</evidence>
<dbReference type="Gene3D" id="3.30.565.10">
    <property type="entry name" value="Histidine kinase-like ATPase, C-terminal domain"/>
    <property type="match status" value="1"/>
</dbReference>
<evidence type="ECO:0000259" key="7">
    <source>
        <dbReference type="PROSITE" id="PS50109"/>
    </source>
</evidence>
<dbReference type="InterPro" id="IPR005467">
    <property type="entry name" value="His_kinase_dom"/>
</dbReference>
<keyword evidence="6" id="KW-0902">Two-component regulatory system</keyword>
<dbReference type="EMBL" id="JAEPBG010000051">
    <property type="protein sequence ID" value="MBK4739344.1"/>
    <property type="molecule type" value="Genomic_DNA"/>
</dbReference>
<feature type="domain" description="Histidine kinase" evidence="7">
    <location>
        <begin position="157"/>
        <end position="376"/>
    </location>
</feature>
<dbReference type="Proteomes" id="UP000622890">
    <property type="component" value="Unassembled WGS sequence"/>
</dbReference>
<dbReference type="InterPro" id="IPR003661">
    <property type="entry name" value="HisK_dim/P_dom"/>
</dbReference>
<evidence type="ECO:0000313" key="9">
    <source>
        <dbReference type="Proteomes" id="UP000622890"/>
    </source>
</evidence>
<dbReference type="InterPro" id="IPR036890">
    <property type="entry name" value="HATPase_C_sf"/>
</dbReference>
<organism evidence="8 9">
    <name type="scientific">Noviherbaspirillum pedocola</name>
    <dbReference type="NCBI Taxonomy" id="2801341"/>
    <lineage>
        <taxon>Bacteria</taxon>
        <taxon>Pseudomonadati</taxon>
        <taxon>Pseudomonadota</taxon>
        <taxon>Betaproteobacteria</taxon>
        <taxon>Burkholderiales</taxon>
        <taxon>Oxalobacteraceae</taxon>
        <taxon>Noviherbaspirillum</taxon>
    </lineage>
</organism>
<keyword evidence="4" id="KW-0808">Transferase</keyword>
<evidence type="ECO:0000256" key="3">
    <source>
        <dbReference type="ARBA" id="ARBA00022553"/>
    </source>
</evidence>
<dbReference type="PANTHER" id="PTHR43711">
    <property type="entry name" value="TWO-COMPONENT HISTIDINE KINASE"/>
    <property type="match status" value="1"/>
</dbReference>
<dbReference type="SUPFAM" id="SSF55874">
    <property type="entry name" value="ATPase domain of HSP90 chaperone/DNA topoisomerase II/histidine kinase"/>
    <property type="match status" value="1"/>
</dbReference>
<dbReference type="InterPro" id="IPR003594">
    <property type="entry name" value="HATPase_dom"/>
</dbReference>
<dbReference type="CDD" id="cd00075">
    <property type="entry name" value="HATPase"/>
    <property type="match status" value="1"/>
</dbReference>
<comment type="caution">
    <text evidence="8">The sequence shown here is derived from an EMBL/GenBank/DDBJ whole genome shotgun (WGS) entry which is preliminary data.</text>
</comment>
<dbReference type="SUPFAM" id="SSF47384">
    <property type="entry name" value="Homodimeric domain of signal transducing histidine kinase"/>
    <property type="match status" value="1"/>
</dbReference>
<dbReference type="Gene3D" id="1.10.287.130">
    <property type="match status" value="1"/>
</dbReference>
<dbReference type="InterPro" id="IPR004358">
    <property type="entry name" value="Sig_transdc_His_kin-like_C"/>
</dbReference>
<keyword evidence="9" id="KW-1185">Reference proteome</keyword>
<dbReference type="Pfam" id="PF02518">
    <property type="entry name" value="HATPase_c"/>
    <property type="match status" value="1"/>
</dbReference>
<dbReference type="PROSITE" id="PS50109">
    <property type="entry name" value="HIS_KIN"/>
    <property type="match status" value="1"/>
</dbReference>
<gene>
    <name evidence="8" type="ORF">JJB74_32575</name>
</gene>
<evidence type="ECO:0000256" key="4">
    <source>
        <dbReference type="ARBA" id="ARBA00022679"/>
    </source>
</evidence>
<dbReference type="InterPro" id="IPR036097">
    <property type="entry name" value="HisK_dim/P_sf"/>
</dbReference>
<dbReference type="EC" id="2.7.13.3" evidence="2"/>
<dbReference type="Pfam" id="PF00512">
    <property type="entry name" value="HisKA"/>
    <property type="match status" value="1"/>
</dbReference>
<name>A0A934WAM0_9BURK</name>